<keyword evidence="2" id="KW-1185">Reference proteome</keyword>
<accession>A0ABV8NNL8</accession>
<dbReference type="Proteomes" id="UP001595792">
    <property type="component" value="Unassembled WGS sequence"/>
</dbReference>
<name>A0ABV8NNL8_9SPHI</name>
<reference evidence="2" key="1">
    <citation type="journal article" date="2019" name="Int. J. Syst. Evol. Microbiol.">
        <title>The Global Catalogue of Microorganisms (GCM) 10K type strain sequencing project: providing services to taxonomists for standard genome sequencing and annotation.</title>
        <authorList>
            <consortium name="The Broad Institute Genomics Platform"/>
            <consortium name="The Broad Institute Genome Sequencing Center for Infectious Disease"/>
            <person name="Wu L."/>
            <person name="Ma J."/>
        </authorList>
    </citation>
    <scope>NUCLEOTIDE SEQUENCE [LARGE SCALE GENOMIC DNA]</scope>
    <source>
        <strain evidence="2">CCM 8689</strain>
    </source>
</reference>
<organism evidence="1 2">
    <name type="scientific">Pedobacter jamesrossensis</name>
    <dbReference type="NCBI Taxonomy" id="1908238"/>
    <lineage>
        <taxon>Bacteria</taxon>
        <taxon>Pseudomonadati</taxon>
        <taxon>Bacteroidota</taxon>
        <taxon>Sphingobacteriia</taxon>
        <taxon>Sphingobacteriales</taxon>
        <taxon>Sphingobacteriaceae</taxon>
        <taxon>Pedobacter</taxon>
    </lineage>
</organism>
<proteinExistence type="predicted"/>
<dbReference type="EMBL" id="JBHSBY010000107">
    <property type="protein sequence ID" value="MFC4197197.1"/>
    <property type="molecule type" value="Genomic_DNA"/>
</dbReference>
<comment type="caution">
    <text evidence="1">The sequence shown here is derived from an EMBL/GenBank/DDBJ whole genome shotgun (WGS) entry which is preliminary data.</text>
</comment>
<gene>
    <name evidence="1" type="ORF">ACFOUY_10855</name>
</gene>
<dbReference type="RefSeq" id="WP_378960606.1">
    <property type="nucleotide sequence ID" value="NZ_JBHRXC010000016.1"/>
</dbReference>
<protein>
    <submittedName>
        <fullName evidence="1">Uncharacterized protein</fullName>
    </submittedName>
</protein>
<sequence>MGKKEIIPLITKEGHNYLIQFEFIGKAQIPDGVKTDIVDVLISVENNVGINNSSTLGQFASILKKYLTENNVILYCYCDHAEINRAANKQNMSPQKYRSKLFSAMFDKQGNDDYVSQLIVINDEVDHYIHLISHKKNEGDIVSLKNEVLAQK</sequence>
<evidence type="ECO:0000313" key="1">
    <source>
        <dbReference type="EMBL" id="MFC4197197.1"/>
    </source>
</evidence>
<evidence type="ECO:0000313" key="2">
    <source>
        <dbReference type="Proteomes" id="UP001595792"/>
    </source>
</evidence>